<gene>
    <name evidence="1" type="ORF">ECPE_LOCUS18302</name>
</gene>
<accession>A0A183BGG7</accession>
<keyword evidence="2" id="KW-1185">Reference proteome</keyword>
<evidence type="ECO:0000313" key="1">
    <source>
        <dbReference type="EMBL" id="VDP96057.1"/>
    </source>
</evidence>
<organism evidence="3">
    <name type="scientific">Echinostoma caproni</name>
    <dbReference type="NCBI Taxonomy" id="27848"/>
    <lineage>
        <taxon>Eukaryota</taxon>
        <taxon>Metazoa</taxon>
        <taxon>Spiralia</taxon>
        <taxon>Lophotrochozoa</taxon>
        <taxon>Platyhelminthes</taxon>
        <taxon>Trematoda</taxon>
        <taxon>Digenea</taxon>
        <taxon>Plagiorchiida</taxon>
        <taxon>Echinostomata</taxon>
        <taxon>Echinostomatoidea</taxon>
        <taxon>Echinostomatidae</taxon>
        <taxon>Echinostoma</taxon>
    </lineage>
</organism>
<proteinExistence type="predicted"/>
<dbReference type="Proteomes" id="UP000272942">
    <property type="component" value="Unassembled WGS sequence"/>
</dbReference>
<evidence type="ECO:0000313" key="3">
    <source>
        <dbReference type="WBParaSite" id="ECPE_0001835201-mRNA-1"/>
    </source>
</evidence>
<dbReference type="AlphaFoldDB" id="A0A183BGG7"/>
<evidence type="ECO:0000313" key="2">
    <source>
        <dbReference type="Proteomes" id="UP000272942"/>
    </source>
</evidence>
<name>A0A183BGG7_9TREM</name>
<protein>
    <submittedName>
        <fullName evidence="1 3">Uncharacterized protein</fullName>
    </submittedName>
</protein>
<dbReference type="EMBL" id="UZAN01076877">
    <property type="protein sequence ID" value="VDP96057.1"/>
    <property type="molecule type" value="Genomic_DNA"/>
</dbReference>
<reference evidence="3" key="1">
    <citation type="submission" date="2016-06" db="UniProtKB">
        <authorList>
            <consortium name="WormBaseParasite"/>
        </authorList>
    </citation>
    <scope>IDENTIFICATION</scope>
</reference>
<reference evidence="1 2" key="2">
    <citation type="submission" date="2018-11" db="EMBL/GenBank/DDBJ databases">
        <authorList>
            <consortium name="Pathogen Informatics"/>
        </authorList>
    </citation>
    <scope>NUCLEOTIDE SEQUENCE [LARGE SCALE GENOMIC DNA]</scope>
    <source>
        <strain evidence="1 2">Egypt</strain>
    </source>
</reference>
<dbReference type="WBParaSite" id="ECPE_0001835201-mRNA-1">
    <property type="protein sequence ID" value="ECPE_0001835201-mRNA-1"/>
    <property type="gene ID" value="ECPE_0001835201"/>
</dbReference>
<sequence length="72" mass="8173">MHATQRHHIGASTLFRQYPFQLVFRTAEKETNPEPGILGSSLEPQYYFKTSRLIIVSAELGVPVVSIPFKEL</sequence>